<reference evidence="2" key="1">
    <citation type="journal article" date="2020" name="Phytopathology">
        <title>Genome Sequence Resources of Colletotrichum truncatum, C. plurivorum, C. musicola, and C. sojae: Four Species Pathogenic to Soybean (Glycine max).</title>
        <authorList>
            <person name="Rogerio F."/>
            <person name="Boufleur T.R."/>
            <person name="Ciampi-Guillardi M."/>
            <person name="Sukno S.A."/>
            <person name="Thon M.R."/>
            <person name="Massola Junior N.S."/>
            <person name="Baroncelli R."/>
        </authorList>
    </citation>
    <scope>NUCLEOTIDE SEQUENCE</scope>
    <source>
        <strain evidence="2">LFN0074</strain>
    </source>
</reference>
<organism evidence="2 3">
    <name type="scientific">Colletotrichum musicola</name>
    <dbReference type="NCBI Taxonomy" id="2175873"/>
    <lineage>
        <taxon>Eukaryota</taxon>
        <taxon>Fungi</taxon>
        <taxon>Dikarya</taxon>
        <taxon>Ascomycota</taxon>
        <taxon>Pezizomycotina</taxon>
        <taxon>Sordariomycetes</taxon>
        <taxon>Hypocreomycetidae</taxon>
        <taxon>Glomerellales</taxon>
        <taxon>Glomerellaceae</taxon>
        <taxon>Colletotrichum</taxon>
        <taxon>Colletotrichum orchidearum species complex</taxon>
    </lineage>
</organism>
<sequence length="73" mass="7809">MDGCGRAYCLTTTAKGVRPMARSVRLIAPTGWAHSRVATGFAPGDGLRHSGFDDATRKGMDDGRSEKETRSLP</sequence>
<name>A0A8H6KEQ1_9PEZI</name>
<dbReference type="AlphaFoldDB" id="A0A8H6KEQ1"/>
<proteinExistence type="predicted"/>
<dbReference type="EMBL" id="WIGM01000296">
    <property type="protein sequence ID" value="KAF6829960.1"/>
    <property type="molecule type" value="Genomic_DNA"/>
</dbReference>
<feature type="compositionally biased region" description="Basic and acidic residues" evidence="1">
    <location>
        <begin position="46"/>
        <end position="73"/>
    </location>
</feature>
<evidence type="ECO:0000256" key="1">
    <source>
        <dbReference type="SAM" id="MobiDB-lite"/>
    </source>
</evidence>
<feature type="region of interest" description="Disordered" evidence="1">
    <location>
        <begin position="43"/>
        <end position="73"/>
    </location>
</feature>
<accession>A0A8H6KEQ1</accession>
<comment type="caution">
    <text evidence="2">The sequence shown here is derived from an EMBL/GenBank/DDBJ whole genome shotgun (WGS) entry which is preliminary data.</text>
</comment>
<gene>
    <name evidence="2" type="ORF">CMUS01_07928</name>
</gene>
<evidence type="ECO:0000313" key="3">
    <source>
        <dbReference type="Proteomes" id="UP000639643"/>
    </source>
</evidence>
<dbReference type="Proteomes" id="UP000639643">
    <property type="component" value="Unassembled WGS sequence"/>
</dbReference>
<evidence type="ECO:0000313" key="2">
    <source>
        <dbReference type="EMBL" id="KAF6829960.1"/>
    </source>
</evidence>
<keyword evidence="3" id="KW-1185">Reference proteome</keyword>
<protein>
    <submittedName>
        <fullName evidence="2">Uncharacterized protein</fullName>
    </submittedName>
</protein>